<dbReference type="InterPro" id="IPR014166">
    <property type="entry name" value="Tol-Pal_acyl-CoA_thioesterase"/>
</dbReference>
<dbReference type="InterPro" id="IPR006684">
    <property type="entry name" value="YbgC/YbaW"/>
</dbReference>
<evidence type="ECO:0000313" key="3">
    <source>
        <dbReference type="EMBL" id="HIU36855.1"/>
    </source>
</evidence>
<gene>
    <name evidence="3" type="primary">ybgC</name>
    <name evidence="3" type="ORF">IAC56_01035</name>
</gene>
<dbReference type="GO" id="GO:0047617">
    <property type="term" value="F:fatty acyl-CoA hydrolase activity"/>
    <property type="evidence" value="ECO:0007669"/>
    <property type="project" value="TreeGrafter"/>
</dbReference>
<dbReference type="PANTHER" id="PTHR31793:SF37">
    <property type="entry name" value="ACYL-COA THIOESTER HYDROLASE YBGC"/>
    <property type="match status" value="1"/>
</dbReference>
<evidence type="ECO:0000256" key="1">
    <source>
        <dbReference type="ARBA" id="ARBA00005953"/>
    </source>
</evidence>
<evidence type="ECO:0000256" key="2">
    <source>
        <dbReference type="ARBA" id="ARBA00022801"/>
    </source>
</evidence>
<evidence type="ECO:0000313" key="4">
    <source>
        <dbReference type="Proteomes" id="UP000824083"/>
    </source>
</evidence>
<dbReference type="AlphaFoldDB" id="A0A9D1IH77"/>
<reference evidence="3" key="1">
    <citation type="submission" date="2020-10" db="EMBL/GenBank/DDBJ databases">
        <authorList>
            <person name="Gilroy R."/>
        </authorList>
    </citation>
    <scope>NUCLEOTIDE SEQUENCE</scope>
    <source>
        <strain evidence="3">7463</strain>
    </source>
</reference>
<dbReference type="InterPro" id="IPR050563">
    <property type="entry name" value="4-hydroxybenzoyl-CoA_TE"/>
</dbReference>
<dbReference type="PIRSF" id="PIRSF003230">
    <property type="entry name" value="YbgC"/>
    <property type="match status" value="1"/>
</dbReference>
<dbReference type="InterPro" id="IPR029069">
    <property type="entry name" value="HotDog_dom_sf"/>
</dbReference>
<comment type="similarity">
    <text evidence="1">Belongs to the 4-hydroxybenzoyl-CoA thioesterase family.</text>
</comment>
<dbReference type="NCBIfam" id="TIGR00051">
    <property type="entry name" value="YbgC/FadM family acyl-CoA thioesterase"/>
    <property type="match status" value="1"/>
</dbReference>
<dbReference type="EMBL" id="DVMY01000023">
    <property type="protein sequence ID" value="HIU36855.1"/>
    <property type="molecule type" value="Genomic_DNA"/>
</dbReference>
<dbReference type="CDD" id="cd00586">
    <property type="entry name" value="4HBT"/>
    <property type="match status" value="1"/>
</dbReference>
<organism evidence="3 4">
    <name type="scientific">Candidatus Aphodousia faecigallinarum</name>
    <dbReference type="NCBI Taxonomy" id="2840677"/>
    <lineage>
        <taxon>Bacteria</taxon>
        <taxon>Pseudomonadati</taxon>
        <taxon>Pseudomonadota</taxon>
        <taxon>Betaproteobacteria</taxon>
        <taxon>Burkholderiales</taxon>
        <taxon>Sutterellaceae</taxon>
        <taxon>Sutterellaceae incertae sedis</taxon>
        <taxon>Candidatus Aphodousia</taxon>
    </lineage>
</organism>
<keyword evidence="2" id="KW-0378">Hydrolase</keyword>
<sequence>MPNPVSKEFLWNARVYFEDTDAGGVVYHANYLKFFERARTEFLRALGWSQRSLLEMKTCAFVVSDLSIQFKRPAKLDDELQIRTTLKNLRRASFIFDQRAYKGESLMAAAQVQVVCINPEKGAPTAIPSSIFDTIENMLSVEMTANK</sequence>
<name>A0A9D1IH77_9BURK</name>
<dbReference type="Proteomes" id="UP000824083">
    <property type="component" value="Unassembled WGS sequence"/>
</dbReference>
<dbReference type="NCBIfam" id="TIGR02799">
    <property type="entry name" value="thio_ybgC"/>
    <property type="match status" value="1"/>
</dbReference>
<accession>A0A9D1IH77</accession>
<dbReference type="Gene3D" id="3.10.129.10">
    <property type="entry name" value="Hotdog Thioesterase"/>
    <property type="match status" value="1"/>
</dbReference>
<comment type="caution">
    <text evidence="3">The sequence shown here is derived from an EMBL/GenBank/DDBJ whole genome shotgun (WGS) entry which is preliminary data.</text>
</comment>
<dbReference type="FunFam" id="3.10.129.10:FF:000004">
    <property type="entry name" value="Tol-pal system-associated acyl-CoA thioesterase"/>
    <property type="match status" value="1"/>
</dbReference>
<dbReference type="PANTHER" id="PTHR31793">
    <property type="entry name" value="4-HYDROXYBENZOYL-COA THIOESTERASE FAMILY MEMBER"/>
    <property type="match status" value="1"/>
</dbReference>
<reference evidence="3" key="2">
    <citation type="journal article" date="2021" name="PeerJ">
        <title>Extensive microbial diversity within the chicken gut microbiome revealed by metagenomics and culture.</title>
        <authorList>
            <person name="Gilroy R."/>
            <person name="Ravi A."/>
            <person name="Getino M."/>
            <person name="Pursley I."/>
            <person name="Horton D.L."/>
            <person name="Alikhan N.F."/>
            <person name="Baker D."/>
            <person name="Gharbi K."/>
            <person name="Hall N."/>
            <person name="Watson M."/>
            <person name="Adriaenssens E.M."/>
            <person name="Foster-Nyarko E."/>
            <person name="Jarju S."/>
            <person name="Secka A."/>
            <person name="Antonio M."/>
            <person name="Oren A."/>
            <person name="Chaudhuri R.R."/>
            <person name="La Ragione R."/>
            <person name="Hildebrand F."/>
            <person name="Pallen M.J."/>
        </authorList>
    </citation>
    <scope>NUCLEOTIDE SEQUENCE</scope>
    <source>
        <strain evidence="3">7463</strain>
    </source>
</reference>
<dbReference type="PROSITE" id="PS01328">
    <property type="entry name" value="4HBCOA_THIOESTERASE"/>
    <property type="match status" value="1"/>
</dbReference>
<dbReference type="InterPro" id="IPR008272">
    <property type="entry name" value="HB-CoA_thioesterase_AS"/>
</dbReference>
<dbReference type="Pfam" id="PF13279">
    <property type="entry name" value="4HBT_2"/>
    <property type="match status" value="1"/>
</dbReference>
<protein>
    <submittedName>
        <fullName evidence="3">Tol-pal system-associated acyl-CoA thioesterase</fullName>
    </submittedName>
</protein>
<dbReference type="SUPFAM" id="SSF54637">
    <property type="entry name" value="Thioesterase/thiol ester dehydrase-isomerase"/>
    <property type="match status" value="1"/>
</dbReference>
<proteinExistence type="inferred from homology"/>